<keyword evidence="1" id="KW-1133">Transmembrane helix</keyword>
<keyword evidence="3" id="KW-1185">Reference proteome</keyword>
<reference evidence="2 3" key="1">
    <citation type="submission" date="2015-09" db="EMBL/GenBank/DDBJ databases">
        <title>Trachymyrmex zeteki WGS genome.</title>
        <authorList>
            <person name="Nygaard S."/>
            <person name="Hu H."/>
            <person name="Boomsma J."/>
            <person name="Zhang G."/>
        </authorList>
    </citation>
    <scope>NUCLEOTIDE SEQUENCE [LARGE SCALE GENOMIC DNA]</scope>
    <source>
        <strain evidence="2">Tzet28-1</strain>
        <tissue evidence="2">Whole body</tissue>
    </source>
</reference>
<feature type="transmembrane region" description="Helical" evidence="1">
    <location>
        <begin position="37"/>
        <end position="58"/>
    </location>
</feature>
<evidence type="ECO:0000313" key="2">
    <source>
        <dbReference type="EMBL" id="KYQ46654.1"/>
    </source>
</evidence>
<evidence type="ECO:0000313" key="3">
    <source>
        <dbReference type="Proteomes" id="UP000075809"/>
    </source>
</evidence>
<dbReference type="Gene3D" id="1.10.287.70">
    <property type="match status" value="1"/>
</dbReference>
<sequence>MTNGNKYNSPVEIGTATNSENTRQFIKKETLRKIKSIGGHVGLLITLMLYTAIGGLVFRQIELPAELRRLERLRARLRMQRYRFVETVSNSTDVFNLHTLVSVELRAYEEAVQEGGEGGESAS</sequence>
<protein>
    <submittedName>
        <fullName evidence="2">Uncharacterized protein</fullName>
    </submittedName>
</protein>
<proteinExistence type="predicted"/>
<accession>A0A151WFN9</accession>
<organism evidence="2 3">
    <name type="scientific">Mycetomoellerius zeteki</name>
    <dbReference type="NCBI Taxonomy" id="64791"/>
    <lineage>
        <taxon>Eukaryota</taxon>
        <taxon>Metazoa</taxon>
        <taxon>Ecdysozoa</taxon>
        <taxon>Arthropoda</taxon>
        <taxon>Hexapoda</taxon>
        <taxon>Insecta</taxon>
        <taxon>Pterygota</taxon>
        <taxon>Neoptera</taxon>
        <taxon>Endopterygota</taxon>
        <taxon>Hymenoptera</taxon>
        <taxon>Apocrita</taxon>
        <taxon>Aculeata</taxon>
        <taxon>Formicoidea</taxon>
        <taxon>Formicidae</taxon>
        <taxon>Myrmicinae</taxon>
        <taxon>Mycetomoellerius</taxon>
    </lineage>
</organism>
<dbReference type="AlphaFoldDB" id="A0A151WFN9"/>
<dbReference type="EMBL" id="KQ983211">
    <property type="protein sequence ID" value="KYQ46654.1"/>
    <property type="molecule type" value="Genomic_DNA"/>
</dbReference>
<dbReference type="STRING" id="64791.A0A151WFN9"/>
<gene>
    <name evidence="2" type="ORF">ALC60_14403</name>
</gene>
<name>A0A151WFN9_9HYME</name>
<evidence type="ECO:0000256" key="1">
    <source>
        <dbReference type="SAM" id="Phobius"/>
    </source>
</evidence>
<keyword evidence="1" id="KW-0812">Transmembrane</keyword>
<dbReference type="Proteomes" id="UP000075809">
    <property type="component" value="Unassembled WGS sequence"/>
</dbReference>
<keyword evidence="1" id="KW-0472">Membrane</keyword>